<evidence type="ECO:0000313" key="1">
    <source>
        <dbReference type="EMBL" id="CAB1460657.1"/>
    </source>
</evidence>
<sequence length="163" mass="16867">MLFSPPSDNRPVPGRGTGLRPPSCHVRFPPHPILFPLPVIPVPNHPPPTSHGAACPPVLPPAASCWSCAPPDVCCFAALCRAAARPSFPLALPVAAVPAAPCRTSSCRPLVLLAVSVLPRPQKLPGLDRPVASLPERACAASPTGQMTAADAPCGLTYPHRPV</sequence>
<gene>
    <name evidence="1" type="ORF">PLEPLA_LOCUS48508</name>
</gene>
<name>A0A9N7VWH7_PLEPL</name>
<reference evidence="1" key="1">
    <citation type="submission" date="2020-03" db="EMBL/GenBank/DDBJ databases">
        <authorList>
            <person name="Weist P."/>
        </authorList>
    </citation>
    <scope>NUCLEOTIDE SEQUENCE</scope>
</reference>
<accession>A0A9N7VWH7</accession>
<proteinExistence type="predicted"/>
<organism evidence="1 2">
    <name type="scientific">Pleuronectes platessa</name>
    <name type="common">European plaice</name>
    <dbReference type="NCBI Taxonomy" id="8262"/>
    <lineage>
        <taxon>Eukaryota</taxon>
        <taxon>Metazoa</taxon>
        <taxon>Chordata</taxon>
        <taxon>Craniata</taxon>
        <taxon>Vertebrata</taxon>
        <taxon>Euteleostomi</taxon>
        <taxon>Actinopterygii</taxon>
        <taxon>Neopterygii</taxon>
        <taxon>Teleostei</taxon>
        <taxon>Neoteleostei</taxon>
        <taxon>Acanthomorphata</taxon>
        <taxon>Carangaria</taxon>
        <taxon>Pleuronectiformes</taxon>
        <taxon>Pleuronectoidei</taxon>
        <taxon>Pleuronectidae</taxon>
        <taxon>Pleuronectes</taxon>
    </lineage>
</organism>
<dbReference type="EMBL" id="CADEAL010004489">
    <property type="protein sequence ID" value="CAB1460657.1"/>
    <property type="molecule type" value="Genomic_DNA"/>
</dbReference>
<dbReference type="AlphaFoldDB" id="A0A9N7VWH7"/>
<protein>
    <submittedName>
        <fullName evidence="1">Uncharacterized protein</fullName>
    </submittedName>
</protein>
<keyword evidence="2" id="KW-1185">Reference proteome</keyword>
<comment type="caution">
    <text evidence="1">The sequence shown here is derived from an EMBL/GenBank/DDBJ whole genome shotgun (WGS) entry which is preliminary data.</text>
</comment>
<dbReference type="Proteomes" id="UP001153269">
    <property type="component" value="Unassembled WGS sequence"/>
</dbReference>
<evidence type="ECO:0000313" key="2">
    <source>
        <dbReference type="Proteomes" id="UP001153269"/>
    </source>
</evidence>